<dbReference type="GO" id="GO:0005741">
    <property type="term" value="C:mitochondrial outer membrane"/>
    <property type="evidence" value="ECO:0007669"/>
    <property type="project" value="TreeGrafter"/>
</dbReference>
<accession>A0A8H7ZN80</accession>
<evidence type="ECO:0000256" key="6">
    <source>
        <dbReference type="ARBA" id="ARBA00023136"/>
    </source>
</evidence>
<feature type="non-terminal residue" evidence="9">
    <location>
        <position position="1"/>
    </location>
</feature>
<evidence type="ECO:0000256" key="5">
    <source>
        <dbReference type="ARBA" id="ARBA00023134"/>
    </source>
</evidence>
<keyword evidence="6" id="KW-0472">Membrane</keyword>
<proteinExistence type="predicted"/>
<dbReference type="PANTHER" id="PTHR10465">
    <property type="entry name" value="TRANSMEMBRANE GTPASE FZO1"/>
    <property type="match status" value="1"/>
</dbReference>
<evidence type="ECO:0000313" key="9">
    <source>
        <dbReference type="EMBL" id="KAG5456491.1"/>
    </source>
</evidence>
<evidence type="ECO:0000313" key="10">
    <source>
        <dbReference type="Proteomes" id="UP000673691"/>
    </source>
</evidence>
<keyword evidence="2" id="KW-0547">Nucleotide-binding</keyword>
<organism evidence="9 10">
    <name type="scientific">Olpidium bornovanus</name>
    <dbReference type="NCBI Taxonomy" id="278681"/>
    <lineage>
        <taxon>Eukaryota</taxon>
        <taxon>Fungi</taxon>
        <taxon>Fungi incertae sedis</taxon>
        <taxon>Olpidiomycota</taxon>
        <taxon>Olpidiomycotina</taxon>
        <taxon>Olpidiomycetes</taxon>
        <taxon>Olpidiales</taxon>
        <taxon>Olpidiaceae</taxon>
        <taxon>Olpidium</taxon>
    </lineage>
</organism>
<feature type="compositionally biased region" description="Low complexity" evidence="7">
    <location>
        <begin position="23"/>
        <end position="35"/>
    </location>
</feature>
<feature type="region of interest" description="Disordered" evidence="7">
    <location>
        <begin position="107"/>
        <end position="185"/>
    </location>
</feature>
<evidence type="ECO:0000256" key="1">
    <source>
        <dbReference type="ARBA" id="ARBA00004370"/>
    </source>
</evidence>
<evidence type="ECO:0000256" key="4">
    <source>
        <dbReference type="ARBA" id="ARBA00023054"/>
    </source>
</evidence>
<keyword evidence="4" id="KW-0175">Coiled coil</keyword>
<dbReference type="InterPro" id="IPR027417">
    <property type="entry name" value="P-loop_NTPase"/>
</dbReference>
<dbReference type="InterPro" id="IPR027094">
    <property type="entry name" value="Mitofusin_fam"/>
</dbReference>
<dbReference type="EMBL" id="JAEFCI010011651">
    <property type="protein sequence ID" value="KAG5456491.1"/>
    <property type="molecule type" value="Genomic_DNA"/>
</dbReference>
<keyword evidence="5" id="KW-0342">GTP-binding</keyword>
<evidence type="ECO:0000256" key="2">
    <source>
        <dbReference type="ARBA" id="ARBA00022741"/>
    </source>
</evidence>
<reference evidence="9 10" key="1">
    <citation type="journal article" name="Sci. Rep.">
        <title>Genome-scale phylogenetic analyses confirm Olpidium as the closest living zoosporic fungus to the non-flagellated, terrestrial fungi.</title>
        <authorList>
            <person name="Chang Y."/>
            <person name="Rochon D."/>
            <person name="Sekimoto S."/>
            <person name="Wang Y."/>
            <person name="Chovatia M."/>
            <person name="Sandor L."/>
            <person name="Salamov A."/>
            <person name="Grigoriev I.V."/>
            <person name="Stajich J.E."/>
            <person name="Spatafora J.W."/>
        </authorList>
    </citation>
    <scope>NUCLEOTIDE SEQUENCE [LARGE SCALE GENOMIC DNA]</scope>
    <source>
        <strain evidence="9">S191</strain>
    </source>
</reference>
<dbReference type="OrthoDB" id="9984778at2759"/>
<dbReference type="Proteomes" id="UP000673691">
    <property type="component" value="Unassembled WGS sequence"/>
</dbReference>
<keyword evidence="10" id="KW-1185">Reference proteome</keyword>
<dbReference type="PROSITE" id="PS51718">
    <property type="entry name" value="G_DYNAMIN_2"/>
    <property type="match status" value="1"/>
</dbReference>
<evidence type="ECO:0000256" key="7">
    <source>
        <dbReference type="SAM" id="MobiDB-lite"/>
    </source>
</evidence>
<dbReference type="Gene3D" id="3.40.50.300">
    <property type="entry name" value="P-loop containing nucleotide triphosphate hydrolases"/>
    <property type="match status" value="1"/>
</dbReference>
<dbReference type="GO" id="GO:0008053">
    <property type="term" value="P:mitochondrial fusion"/>
    <property type="evidence" value="ECO:0007669"/>
    <property type="project" value="TreeGrafter"/>
</dbReference>
<name>A0A8H7ZN80_9FUNG</name>
<feature type="domain" description="Dynamin-type G" evidence="8">
    <location>
        <begin position="242"/>
        <end position="421"/>
    </location>
</feature>
<comment type="caution">
    <text evidence="9">The sequence shown here is derived from an EMBL/GenBank/DDBJ whole genome shotgun (WGS) entry which is preliminary data.</text>
</comment>
<dbReference type="AlphaFoldDB" id="A0A8H7ZN80"/>
<dbReference type="GO" id="GO:0003924">
    <property type="term" value="F:GTPase activity"/>
    <property type="evidence" value="ECO:0007669"/>
    <property type="project" value="InterPro"/>
</dbReference>
<feature type="region of interest" description="Disordered" evidence="7">
    <location>
        <begin position="1"/>
        <end position="45"/>
    </location>
</feature>
<dbReference type="Pfam" id="PF00350">
    <property type="entry name" value="Dynamin_N"/>
    <property type="match status" value="1"/>
</dbReference>
<comment type="subcellular location">
    <subcellularLocation>
        <location evidence="1">Membrane</location>
    </subcellularLocation>
</comment>
<keyword evidence="3 9" id="KW-0378">Hydrolase</keyword>
<protein>
    <submittedName>
        <fullName evidence="9">P-loop containing nucleoside triphosphate hydrolase protein</fullName>
    </submittedName>
</protein>
<dbReference type="PANTHER" id="PTHR10465:SF0">
    <property type="entry name" value="SARCALUMENIN"/>
    <property type="match status" value="1"/>
</dbReference>
<sequence>GGSGGGPAAAEARSSVAPTGSLPPADDAIPFAPADGAGGRRSGASFRLSSEERFAAAAAAAARYQRDQLAHQRIFADKRARLLSLIEATRGLVRQVQDANAGHCSVRLPVPSAASPAAARDAEGRRGSLRAPESGAEIGGGGGGPEEAAASCPDLPLPRRPLSQQGLCRRGSEPPSLWGSSSEPAAGAALQRGGLQVLNLDLKMGNTHLRSSLINPESVSSLFDERLAGALAHLDALTQRVADSSSKILVTGDLNAGKSTFVNALLRREILPVDQQPCTTLFCEVLDATQENGGAEEIHAVPVDSQTKYDRADPRTYVKVDMRHLEKLIDNHHRNYSQLKVYCGDRRSASESLLHNGIVNIALVDSPGLNRDSLKTTALFARQQEIDVVVFVVSAENHFTLSVSRSGTNPVAYRYPCANRF</sequence>
<dbReference type="GO" id="GO:0051646">
    <property type="term" value="P:mitochondrion localization"/>
    <property type="evidence" value="ECO:0007669"/>
    <property type="project" value="TreeGrafter"/>
</dbReference>
<evidence type="ECO:0000259" key="8">
    <source>
        <dbReference type="PROSITE" id="PS51718"/>
    </source>
</evidence>
<dbReference type="SUPFAM" id="SSF52540">
    <property type="entry name" value="P-loop containing nucleoside triphosphate hydrolases"/>
    <property type="match status" value="1"/>
</dbReference>
<gene>
    <name evidence="9" type="ORF">BJ554DRAFT_3756</name>
</gene>
<evidence type="ECO:0000256" key="3">
    <source>
        <dbReference type="ARBA" id="ARBA00022801"/>
    </source>
</evidence>
<dbReference type="GO" id="GO:0005525">
    <property type="term" value="F:GTP binding"/>
    <property type="evidence" value="ECO:0007669"/>
    <property type="project" value="UniProtKB-KW"/>
</dbReference>
<dbReference type="InterPro" id="IPR030381">
    <property type="entry name" value="G_DYNAMIN_dom"/>
</dbReference>
<dbReference type="InterPro" id="IPR045063">
    <property type="entry name" value="Dynamin_N"/>
</dbReference>